<protein>
    <submittedName>
        <fullName evidence="2">Uncharacterized protein</fullName>
    </submittedName>
</protein>
<organism evidence="2 3">
    <name type="scientific">Artemia franciscana</name>
    <name type="common">Brine shrimp</name>
    <name type="synonym">Artemia sanfranciscana</name>
    <dbReference type="NCBI Taxonomy" id="6661"/>
    <lineage>
        <taxon>Eukaryota</taxon>
        <taxon>Metazoa</taxon>
        <taxon>Ecdysozoa</taxon>
        <taxon>Arthropoda</taxon>
        <taxon>Crustacea</taxon>
        <taxon>Branchiopoda</taxon>
        <taxon>Anostraca</taxon>
        <taxon>Artemiidae</taxon>
        <taxon>Artemia</taxon>
    </lineage>
</organism>
<evidence type="ECO:0000256" key="1">
    <source>
        <dbReference type="SAM" id="SignalP"/>
    </source>
</evidence>
<comment type="caution">
    <text evidence="2">The sequence shown here is derived from an EMBL/GenBank/DDBJ whole genome shotgun (WGS) entry which is preliminary data.</text>
</comment>
<proteinExistence type="predicted"/>
<dbReference type="AlphaFoldDB" id="A0AA88HYR9"/>
<evidence type="ECO:0000313" key="3">
    <source>
        <dbReference type="Proteomes" id="UP001187531"/>
    </source>
</evidence>
<evidence type="ECO:0000313" key="2">
    <source>
        <dbReference type="EMBL" id="KAK2717693.1"/>
    </source>
</evidence>
<dbReference type="EMBL" id="JAVRJZ010000010">
    <property type="protein sequence ID" value="KAK2717693.1"/>
    <property type="molecule type" value="Genomic_DNA"/>
</dbReference>
<keyword evidence="1" id="KW-0732">Signal</keyword>
<feature type="signal peptide" evidence="1">
    <location>
        <begin position="1"/>
        <end position="23"/>
    </location>
</feature>
<keyword evidence="3" id="KW-1185">Reference proteome</keyword>
<name>A0AA88HYR9_ARTSF</name>
<sequence length="210" mass="24100">MDWKCCLAVLLVSIMWLSKSVLSEPDTSPNMDLEYDEYVFDPDYTLEFDKRGKPYGYGMRKGGKPMYGFGLGKRSPAQQPSRLRKYGRRLGFGLGKRSTSPEYDTNMEANYFPRMTYFQFDDSSDSAASDDKAVRKRGKCVIDCKLSYPSYSYALKKLREQQKIRGTLGKRGKAEPESSRLLRRYPIYTFGLGKRSENVEDVDADGEKEL</sequence>
<dbReference type="Proteomes" id="UP001187531">
    <property type="component" value="Unassembled WGS sequence"/>
</dbReference>
<reference evidence="2" key="1">
    <citation type="submission" date="2023-07" db="EMBL/GenBank/DDBJ databases">
        <title>Chromosome-level genome assembly of Artemia franciscana.</title>
        <authorList>
            <person name="Jo E."/>
        </authorList>
    </citation>
    <scope>NUCLEOTIDE SEQUENCE</scope>
    <source>
        <tissue evidence="2">Whole body</tissue>
    </source>
</reference>
<feature type="chain" id="PRO_5041726547" evidence="1">
    <location>
        <begin position="24"/>
        <end position="210"/>
    </location>
</feature>
<gene>
    <name evidence="2" type="ORF">QYM36_006464</name>
</gene>
<accession>A0AA88HYR9</accession>